<evidence type="ECO:0000313" key="2">
    <source>
        <dbReference type="Proteomes" id="UP000003763"/>
    </source>
</evidence>
<dbReference type="NCBIfam" id="NF040920">
    <property type="entry name" value="CD1871A_fam"/>
    <property type="match status" value="1"/>
</dbReference>
<comment type="caution">
    <text evidence="1">The sequence shown here is derived from an EMBL/GenBank/DDBJ whole genome shotgun (WGS) entry which is preliminary data.</text>
</comment>
<dbReference type="Proteomes" id="UP000003763">
    <property type="component" value="Unassembled WGS sequence"/>
</dbReference>
<accession>G5HBP3</accession>
<sequence>MKNKLFKNRWAVTMLAAGLMFIAAGVYRQEAGTVLTKAAAICLECIGIG</sequence>
<dbReference type="HOGENOM" id="CLU_209121_0_2_9"/>
<evidence type="ECO:0000313" key="1">
    <source>
        <dbReference type="EMBL" id="EHF01128.1"/>
    </source>
</evidence>
<name>G5HBP3_9FIRM</name>
<dbReference type="PATRIC" id="fig|742733.3.peg.4"/>
<dbReference type="RefSeq" id="WP_007857830.1">
    <property type="nucleotide sequence ID" value="NZ_JH376420.1"/>
</dbReference>
<reference evidence="1 2" key="1">
    <citation type="submission" date="2011-08" db="EMBL/GenBank/DDBJ databases">
        <title>The Genome Sequence of Clostridium citroniae WAL-17108.</title>
        <authorList>
            <consortium name="The Broad Institute Genome Sequencing Platform"/>
            <person name="Earl A."/>
            <person name="Ward D."/>
            <person name="Feldgarden M."/>
            <person name="Gevers D."/>
            <person name="Finegold S.M."/>
            <person name="Summanen P.H."/>
            <person name="Molitoris D.R."/>
            <person name="Vaisanen M.L."/>
            <person name="Daigneault M."/>
            <person name="Allen-Vercoe E."/>
            <person name="Young S.K."/>
            <person name="Zeng Q."/>
            <person name="Gargeya S."/>
            <person name="Fitzgerald M."/>
            <person name="Haas B."/>
            <person name="Abouelleil A."/>
            <person name="Alvarado L."/>
            <person name="Arachchi H.M."/>
            <person name="Berlin A."/>
            <person name="Brown A."/>
            <person name="Chapman S.B."/>
            <person name="Chen Z."/>
            <person name="Dunbar C."/>
            <person name="Freedman E."/>
            <person name="Gearin G."/>
            <person name="Gellesch M."/>
            <person name="Goldberg J."/>
            <person name="Griggs A."/>
            <person name="Gujja S."/>
            <person name="Heiman D."/>
            <person name="Howarth C."/>
            <person name="Larson L."/>
            <person name="Lui A."/>
            <person name="MacDonald P.J.P."/>
            <person name="Montmayeur A."/>
            <person name="Murphy C."/>
            <person name="Neiman D."/>
            <person name="Pearson M."/>
            <person name="Priest M."/>
            <person name="Roberts A."/>
            <person name="Saif S."/>
            <person name="Shea T."/>
            <person name="Shenoy N."/>
            <person name="Sisk P."/>
            <person name="Stolte C."/>
            <person name="Sykes S."/>
            <person name="Wortman J."/>
            <person name="Nusbaum C."/>
            <person name="Birren B."/>
        </authorList>
    </citation>
    <scope>NUCLEOTIDE SEQUENCE [LARGE SCALE GENOMIC DNA]</scope>
    <source>
        <strain evidence="1 2">WAL-17108</strain>
    </source>
</reference>
<proteinExistence type="predicted"/>
<dbReference type="InterPro" id="IPR047708">
    <property type="entry name" value="CD1871A-like"/>
</dbReference>
<evidence type="ECO:0008006" key="3">
    <source>
        <dbReference type="Google" id="ProtNLM"/>
    </source>
</evidence>
<gene>
    <name evidence="1" type="ORF">HMPREF9469_00005</name>
</gene>
<dbReference type="EMBL" id="ADLJ01000001">
    <property type="protein sequence ID" value="EHF01128.1"/>
    <property type="molecule type" value="Genomic_DNA"/>
</dbReference>
<dbReference type="AlphaFoldDB" id="G5HBP3"/>
<protein>
    <recommendedName>
        <fullName evidence="3">Thioredoxin</fullName>
    </recommendedName>
</protein>
<organism evidence="1 2">
    <name type="scientific">[Clostridium] citroniae WAL-17108</name>
    <dbReference type="NCBI Taxonomy" id="742733"/>
    <lineage>
        <taxon>Bacteria</taxon>
        <taxon>Bacillati</taxon>
        <taxon>Bacillota</taxon>
        <taxon>Clostridia</taxon>
        <taxon>Lachnospirales</taxon>
        <taxon>Lachnospiraceae</taxon>
        <taxon>Enterocloster</taxon>
    </lineage>
</organism>